<evidence type="ECO:0000313" key="10">
    <source>
        <dbReference type="Proteomes" id="UP000694388"/>
    </source>
</evidence>
<keyword evidence="6" id="KW-0009">Actin-binding</keyword>
<keyword evidence="3" id="KW-0963">Cytoplasm</keyword>
<dbReference type="Gene3D" id="1.10.418.10">
    <property type="entry name" value="Calponin-like domain"/>
    <property type="match status" value="1"/>
</dbReference>
<feature type="domain" description="Calponin-homology (CH)" evidence="8">
    <location>
        <begin position="67"/>
        <end position="175"/>
    </location>
</feature>
<sequence length="178" mass="20005">MDEVVLRQKPSIVSRIEKYFEESGVLLSKAEGAIFPGCSPSGLTLNPSERKRTARRDRVSSPASQCFCSPQALLKFANKHLKNLSLSVDNLAQFGDGVLLILLIGQLEGFFVPLYKYHVIPENKEHKTHNVQVALKLIEESEITHTSWGVLQEDIVNVETKPLMKVLHVLYSKHKTRA</sequence>
<evidence type="ECO:0000256" key="3">
    <source>
        <dbReference type="ARBA" id="ARBA00022490"/>
    </source>
</evidence>
<evidence type="ECO:0000256" key="5">
    <source>
        <dbReference type="ARBA" id="ARBA00022889"/>
    </source>
</evidence>
<dbReference type="GO" id="GO:0030031">
    <property type="term" value="P:cell projection assembly"/>
    <property type="evidence" value="ECO:0007669"/>
    <property type="project" value="TreeGrafter"/>
</dbReference>
<dbReference type="GO" id="GO:0071963">
    <property type="term" value="P:establishment or maintenance of cell polarity regulating cell shape"/>
    <property type="evidence" value="ECO:0007669"/>
    <property type="project" value="TreeGrafter"/>
</dbReference>
<keyword evidence="10" id="KW-1185">Reference proteome</keyword>
<comment type="similarity">
    <text evidence="2">Belongs to the parvin family.</text>
</comment>
<keyword evidence="7" id="KW-0206">Cytoskeleton</keyword>
<dbReference type="GO" id="GO:0030036">
    <property type="term" value="P:actin cytoskeleton organization"/>
    <property type="evidence" value="ECO:0007669"/>
    <property type="project" value="InterPro"/>
</dbReference>
<evidence type="ECO:0000256" key="1">
    <source>
        <dbReference type="ARBA" id="ARBA00004245"/>
    </source>
</evidence>
<reference evidence="9" key="2">
    <citation type="submission" date="2025-09" db="UniProtKB">
        <authorList>
            <consortium name="Ensembl"/>
        </authorList>
    </citation>
    <scope>IDENTIFICATION</scope>
</reference>
<reference evidence="9" key="1">
    <citation type="submission" date="2025-08" db="UniProtKB">
        <authorList>
            <consortium name="Ensembl"/>
        </authorList>
    </citation>
    <scope>IDENTIFICATION</scope>
</reference>
<dbReference type="GO" id="GO:0034446">
    <property type="term" value="P:substrate adhesion-dependent cell spreading"/>
    <property type="evidence" value="ECO:0007669"/>
    <property type="project" value="TreeGrafter"/>
</dbReference>
<evidence type="ECO:0000256" key="4">
    <source>
        <dbReference type="ARBA" id="ARBA00022737"/>
    </source>
</evidence>
<evidence type="ECO:0000256" key="2">
    <source>
        <dbReference type="ARBA" id="ARBA00005666"/>
    </source>
</evidence>
<dbReference type="PANTHER" id="PTHR12114:SF4">
    <property type="entry name" value="GH23568P"/>
    <property type="match status" value="1"/>
</dbReference>
<dbReference type="InterPro" id="IPR036872">
    <property type="entry name" value="CH_dom_sf"/>
</dbReference>
<dbReference type="AlphaFoldDB" id="A0A8C4QDB1"/>
<keyword evidence="5" id="KW-0130">Cell adhesion</keyword>
<protein>
    <recommendedName>
        <fullName evidence="8">Calponin-homology (CH) domain-containing protein</fullName>
    </recommendedName>
</protein>
<proteinExistence type="inferred from homology"/>
<keyword evidence="4" id="KW-0677">Repeat</keyword>
<dbReference type="PANTHER" id="PTHR12114">
    <property type="entry name" value="PARVIN"/>
    <property type="match status" value="1"/>
</dbReference>
<accession>A0A8C4QDB1</accession>
<dbReference type="Pfam" id="PF00307">
    <property type="entry name" value="CH"/>
    <property type="match status" value="1"/>
</dbReference>
<dbReference type="InterPro" id="IPR028433">
    <property type="entry name" value="Parvin"/>
</dbReference>
<dbReference type="SUPFAM" id="SSF47576">
    <property type="entry name" value="Calponin-homology domain, CH-domain"/>
    <property type="match status" value="1"/>
</dbReference>
<evidence type="ECO:0000313" key="9">
    <source>
        <dbReference type="Ensembl" id="ENSEBUP00000013185.1"/>
    </source>
</evidence>
<organism evidence="9 10">
    <name type="scientific">Eptatretus burgeri</name>
    <name type="common">Inshore hagfish</name>
    <dbReference type="NCBI Taxonomy" id="7764"/>
    <lineage>
        <taxon>Eukaryota</taxon>
        <taxon>Metazoa</taxon>
        <taxon>Chordata</taxon>
        <taxon>Craniata</taxon>
        <taxon>Vertebrata</taxon>
        <taxon>Cyclostomata</taxon>
        <taxon>Myxini</taxon>
        <taxon>Myxiniformes</taxon>
        <taxon>Myxinidae</taxon>
        <taxon>Eptatretinae</taxon>
        <taxon>Eptatretus</taxon>
    </lineage>
</organism>
<dbReference type="GO" id="GO:0005925">
    <property type="term" value="C:focal adhesion"/>
    <property type="evidence" value="ECO:0007669"/>
    <property type="project" value="TreeGrafter"/>
</dbReference>
<dbReference type="GO" id="GO:0003779">
    <property type="term" value="F:actin binding"/>
    <property type="evidence" value="ECO:0007669"/>
    <property type="project" value="UniProtKB-KW"/>
</dbReference>
<name>A0A8C4QDB1_EPTBU</name>
<dbReference type="Ensembl" id="ENSEBUT00000013761.1">
    <property type="protein sequence ID" value="ENSEBUP00000013185.1"/>
    <property type="gene ID" value="ENSEBUG00000008338.1"/>
</dbReference>
<dbReference type="GeneTree" id="ENSGT00950000183194"/>
<evidence type="ECO:0000256" key="6">
    <source>
        <dbReference type="ARBA" id="ARBA00023203"/>
    </source>
</evidence>
<dbReference type="GO" id="GO:0005737">
    <property type="term" value="C:cytoplasm"/>
    <property type="evidence" value="ECO:0007669"/>
    <property type="project" value="TreeGrafter"/>
</dbReference>
<evidence type="ECO:0000259" key="8">
    <source>
        <dbReference type="PROSITE" id="PS50021"/>
    </source>
</evidence>
<dbReference type="GO" id="GO:0015629">
    <property type="term" value="C:actin cytoskeleton"/>
    <property type="evidence" value="ECO:0007669"/>
    <property type="project" value="TreeGrafter"/>
</dbReference>
<dbReference type="Proteomes" id="UP000694388">
    <property type="component" value="Unplaced"/>
</dbReference>
<dbReference type="InterPro" id="IPR001715">
    <property type="entry name" value="CH_dom"/>
</dbReference>
<evidence type="ECO:0000256" key="7">
    <source>
        <dbReference type="ARBA" id="ARBA00023212"/>
    </source>
</evidence>
<comment type="subcellular location">
    <subcellularLocation>
        <location evidence="1">Cytoplasm</location>
        <location evidence="1">Cytoskeleton</location>
    </subcellularLocation>
</comment>
<dbReference type="PROSITE" id="PS50021">
    <property type="entry name" value="CH"/>
    <property type="match status" value="1"/>
</dbReference>